<proteinExistence type="predicted"/>
<keyword evidence="1" id="KW-0880">Kelch repeat</keyword>
<dbReference type="EMBL" id="CAJOBD010000053">
    <property type="protein sequence ID" value="CAF3554737.1"/>
    <property type="molecule type" value="Genomic_DNA"/>
</dbReference>
<dbReference type="EMBL" id="CAJOAX010000005">
    <property type="protein sequence ID" value="CAF3475150.1"/>
    <property type="molecule type" value="Genomic_DNA"/>
</dbReference>
<evidence type="ECO:0000256" key="1">
    <source>
        <dbReference type="ARBA" id="ARBA00022441"/>
    </source>
</evidence>
<dbReference type="Proteomes" id="UP000663823">
    <property type="component" value="Unassembled WGS sequence"/>
</dbReference>
<evidence type="ECO:0000313" key="4">
    <source>
        <dbReference type="EMBL" id="CAF3541673.1"/>
    </source>
</evidence>
<dbReference type="SMART" id="SM00612">
    <property type="entry name" value="Kelch"/>
    <property type="match status" value="2"/>
</dbReference>
<accession>A0A818FKS6</accession>
<dbReference type="EMBL" id="CAJOBE010000020">
    <property type="protein sequence ID" value="CAF3541673.1"/>
    <property type="molecule type" value="Genomic_DNA"/>
</dbReference>
<dbReference type="InterPro" id="IPR006652">
    <property type="entry name" value="Kelch_1"/>
</dbReference>
<dbReference type="Gene3D" id="2.120.10.80">
    <property type="entry name" value="Kelch-type beta propeller"/>
    <property type="match status" value="1"/>
</dbReference>
<dbReference type="InterPro" id="IPR051746">
    <property type="entry name" value="Kelch_domain_containing_8"/>
</dbReference>
<dbReference type="PANTHER" id="PTHR46260:SF3">
    <property type="entry name" value="RING-TYPE DOMAIN-CONTAINING PROTEIN"/>
    <property type="match status" value="1"/>
</dbReference>
<keyword evidence="2" id="KW-0677">Repeat</keyword>
<evidence type="ECO:0000313" key="5">
    <source>
        <dbReference type="EMBL" id="CAF3554737.1"/>
    </source>
</evidence>
<dbReference type="Proteomes" id="UP000663836">
    <property type="component" value="Unassembled WGS sequence"/>
</dbReference>
<organism evidence="3 6">
    <name type="scientific">Rotaria sordida</name>
    <dbReference type="NCBI Taxonomy" id="392033"/>
    <lineage>
        <taxon>Eukaryota</taxon>
        <taxon>Metazoa</taxon>
        <taxon>Spiralia</taxon>
        <taxon>Gnathifera</taxon>
        <taxon>Rotifera</taxon>
        <taxon>Eurotatoria</taxon>
        <taxon>Bdelloidea</taxon>
        <taxon>Philodinida</taxon>
        <taxon>Philodinidae</taxon>
        <taxon>Rotaria</taxon>
    </lineage>
</organism>
<evidence type="ECO:0000313" key="6">
    <source>
        <dbReference type="Proteomes" id="UP000663823"/>
    </source>
</evidence>
<dbReference type="Proteomes" id="UP000663874">
    <property type="component" value="Unassembled WGS sequence"/>
</dbReference>
<evidence type="ECO:0008006" key="7">
    <source>
        <dbReference type="Google" id="ProtNLM"/>
    </source>
</evidence>
<sequence>MIQQLYQEPIYSIQQQQQQSYIQIKQFNELLCKSNHFDECYKNYLEKTLTIGFGQLNDVDYEKIEFSKPSLVILSPTLEIDEVQITKLTEKLISLLENMKQYRKRYGIIHADDNSYIIGGYIFDPINKLRKLPENDYKYNPKTDILQPIVSLPNAVVSFGLAIDGKYIVVIGGHTPSNKPLSQCYIMEIKNFPETWTSLPDLPLPTSGPGVGIIDGEIHVIGGFDIISYESITHGEYYRLQWPIDTQWKKETSIEPIRARSLVVSVPNENVPFKRFIYVAGGYDVNIQRRPIAIPTVHMYDEEKKNWKLITTIPNLQFKHGLSFYDDKLHISHSILNIDNQYNTQIIRSYDFKTNQWIESSNNL</sequence>
<evidence type="ECO:0000313" key="3">
    <source>
        <dbReference type="EMBL" id="CAF3475150.1"/>
    </source>
</evidence>
<reference evidence="3" key="1">
    <citation type="submission" date="2021-02" db="EMBL/GenBank/DDBJ databases">
        <authorList>
            <person name="Nowell W R."/>
        </authorList>
    </citation>
    <scope>NUCLEOTIDE SEQUENCE</scope>
</reference>
<dbReference type="InterPro" id="IPR015915">
    <property type="entry name" value="Kelch-typ_b-propeller"/>
</dbReference>
<comment type="caution">
    <text evidence="3">The sequence shown here is derived from an EMBL/GenBank/DDBJ whole genome shotgun (WGS) entry which is preliminary data.</text>
</comment>
<dbReference type="AlphaFoldDB" id="A0A818FKS6"/>
<evidence type="ECO:0000256" key="2">
    <source>
        <dbReference type="ARBA" id="ARBA00022737"/>
    </source>
</evidence>
<name>A0A818FKS6_9BILA</name>
<dbReference type="PANTHER" id="PTHR46260">
    <property type="entry name" value="RING-TYPE DOMAIN-CONTAINING PROTEIN"/>
    <property type="match status" value="1"/>
</dbReference>
<protein>
    <recommendedName>
        <fullName evidence="7">Kelch motif family protein</fullName>
    </recommendedName>
</protein>
<dbReference type="SUPFAM" id="SSF117281">
    <property type="entry name" value="Kelch motif"/>
    <property type="match status" value="1"/>
</dbReference>
<gene>
    <name evidence="4" type="ORF">FNK824_LOCUS497</name>
    <name evidence="5" type="ORF">JBS370_LOCUS1530</name>
    <name evidence="3" type="ORF">OTI717_LOCUS182</name>
</gene>